<reference evidence="8 9" key="1">
    <citation type="submission" date="2019-02" db="EMBL/GenBank/DDBJ databases">
        <title>Genome sequencing of the rare red list fungi Phellinidium pouzarii.</title>
        <authorList>
            <person name="Buettner E."/>
            <person name="Kellner H."/>
        </authorList>
    </citation>
    <scope>NUCLEOTIDE SEQUENCE [LARGE SCALE GENOMIC DNA]</scope>
    <source>
        <strain evidence="8 9">DSM 108285</strain>
    </source>
</reference>
<dbReference type="GO" id="GO:1901987">
    <property type="term" value="P:regulation of cell cycle phase transition"/>
    <property type="evidence" value="ECO:0007669"/>
    <property type="project" value="TreeGrafter"/>
</dbReference>
<dbReference type="GO" id="GO:0003676">
    <property type="term" value="F:nucleic acid binding"/>
    <property type="evidence" value="ECO:0007669"/>
    <property type="project" value="InterPro"/>
</dbReference>
<feature type="region of interest" description="Disordered" evidence="6">
    <location>
        <begin position="1"/>
        <end position="26"/>
    </location>
</feature>
<dbReference type="FunFam" id="6.10.250.3410:FF:000001">
    <property type="entry name" value="Protein DBF4 homolog A"/>
    <property type="match status" value="1"/>
</dbReference>
<dbReference type="InterPro" id="IPR051590">
    <property type="entry name" value="Replication_Regulatory_Kinase"/>
</dbReference>
<accession>A0A4S4LDR7</accession>
<dbReference type="InterPro" id="IPR013939">
    <property type="entry name" value="Regulatory_Dfp1/Him1"/>
</dbReference>
<dbReference type="PROSITE" id="PS51265">
    <property type="entry name" value="ZF_DBF4"/>
    <property type="match status" value="1"/>
</dbReference>
<evidence type="ECO:0000259" key="7">
    <source>
        <dbReference type="PROSITE" id="PS51265"/>
    </source>
</evidence>
<evidence type="ECO:0000313" key="9">
    <source>
        <dbReference type="Proteomes" id="UP000308199"/>
    </source>
</evidence>
<feature type="domain" description="DBF4-type" evidence="7">
    <location>
        <begin position="528"/>
        <end position="577"/>
    </location>
</feature>
<evidence type="ECO:0000313" key="8">
    <source>
        <dbReference type="EMBL" id="THH09218.1"/>
    </source>
</evidence>
<dbReference type="SMART" id="SM00586">
    <property type="entry name" value="ZnF_DBF"/>
    <property type="match status" value="1"/>
</dbReference>
<dbReference type="PANTHER" id="PTHR15375">
    <property type="entry name" value="ACTIVATOR OF S-PHASE KINASE-RELATED"/>
    <property type="match status" value="1"/>
</dbReference>
<name>A0A4S4LDR7_9AGAM</name>
<keyword evidence="2 4" id="KW-0863">Zinc-finger</keyword>
<dbReference type="InterPro" id="IPR055116">
    <property type="entry name" value="DBF4_BRCT"/>
</dbReference>
<dbReference type="AlphaFoldDB" id="A0A4S4LDR7"/>
<dbReference type="GO" id="GO:0043539">
    <property type="term" value="F:protein serine/threonine kinase activator activity"/>
    <property type="evidence" value="ECO:0007669"/>
    <property type="project" value="TreeGrafter"/>
</dbReference>
<dbReference type="Gene3D" id="3.40.50.10190">
    <property type="entry name" value="BRCT domain"/>
    <property type="match status" value="1"/>
</dbReference>
<keyword evidence="1" id="KW-0479">Metal-binding</keyword>
<dbReference type="Gene3D" id="6.10.250.3410">
    <property type="entry name" value="DBF zinc finger"/>
    <property type="match status" value="1"/>
</dbReference>
<gene>
    <name evidence="8" type="ORF">EW145_g2176</name>
</gene>
<feature type="region of interest" description="Disordered" evidence="6">
    <location>
        <begin position="475"/>
        <end position="504"/>
    </location>
</feature>
<feature type="coiled-coil region" evidence="5">
    <location>
        <begin position="334"/>
        <end position="385"/>
    </location>
</feature>
<comment type="caution">
    <text evidence="8">The sequence shown here is derived from an EMBL/GenBank/DDBJ whole genome shotgun (WGS) entry which is preliminary data.</text>
</comment>
<dbReference type="Proteomes" id="UP000308199">
    <property type="component" value="Unassembled WGS sequence"/>
</dbReference>
<dbReference type="OrthoDB" id="21380at2759"/>
<evidence type="ECO:0000256" key="5">
    <source>
        <dbReference type="SAM" id="Coils"/>
    </source>
</evidence>
<evidence type="ECO:0000256" key="4">
    <source>
        <dbReference type="PROSITE-ProRule" id="PRU00600"/>
    </source>
</evidence>
<dbReference type="EMBL" id="SGPK01000071">
    <property type="protein sequence ID" value="THH09218.1"/>
    <property type="molecule type" value="Genomic_DNA"/>
</dbReference>
<keyword evidence="5" id="KW-0175">Coiled coil</keyword>
<dbReference type="Pfam" id="PF07535">
    <property type="entry name" value="zf-DBF"/>
    <property type="match status" value="1"/>
</dbReference>
<dbReference type="Pfam" id="PF22437">
    <property type="entry name" value="DBF4_BRCT"/>
    <property type="match status" value="1"/>
</dbReference>
<dbReference type="Pfam" id="PF08630">
    <property type="entry name" value="Dfp1_Him1_M"/>
    <property type="match status" value="1"/>
</dbReference>
<feature type="compositionally biased region" description="Low complexity" evidence="6">
    <location>
        <begin position="486"/>
        <end position="498"/>
    </location>
</feature>
<dbReference type="InterPro" id="IPR036420">
    <property type="entry name" value="BRCT_dom_sf"/>
</dbReference>
<dbReference type="GO" id="GO:0010571">
    <property type="term" value="P:positive regulation of nuclear cell cycle DNA replication"/>
    <property type="evidence" value="ECO:0007669"/>
    <property type="project" value="TreeGrafter"/>
</dbReference>
<dbReference type="GO" id="GO:0008270">
    <property type="term" value="F:zinc ion binding"/>
    <property type="evidence" value="ECO:0007669"/>
    <property type="project" value="UniProtKB-KW"/>
</dbReference>
<dbReference type="InterPro" id="IPR038545">
    <property type="entry name" value="Znf_DBF_sf"/>
</dbReference>
<protein>
    <recommendedName>
        <fullName evidence="7">DBF4-type domain-containing protein</fullName>
    </recommendedName>
</protein>
<sequence length="659" mass="73771">MVLNALQPDSSFSSPPTTFASATSSSASSASKAMSAVFRQPLAPRAVPQLPMTIVPSVSTKSSFLKRPRSPELYNASAIHELATAKRHKALSVTARENADRERRRAEREILKEEFRSKYTKAFPSWTFYFDVTDAERVALVPRILQLNGHIAKFFSNEVTHFITNRPVPGADVEGNKENSVKPKAGGSALRSPIKLKGLPDEITTSGYETLVRKAKQFGMKIWDTSKLDSVLQRCSVPAHAPGILVQPHRSLTSLLESEKRYGTTSERDPTQKRHDYHYFSKGSYFVLVEDMRQEFATIAALEYPVTRTSDGMEKGTWPVPYCHPLSRGPFVEYNEKEERHRGKQERLDKEREQQRVAEADRLKMRQLQRKRNDLRRSVSMINLQRQACKDGPTHRESYEVYHPTNAHSGNGASGFDSTATGGSYVAASGNSVSIASTYGTTSTIGGGSSRLNGLCASALPISLRGRLQNQVVTSRRVNDKGSGQSASMSKASASSAMMPPPEVPERCRNLLRKCKSTNTLRPSKRDEKSKPGYCESCRQKFENFKIHIRSRRHQKFANSDANFVQLDYALNRVRRPTFTEIERTERQYIERVAARSSLAEGEFLETAATNEAMLARSGCGDNDNKENDHPTPIDVDEDAHYIYLDDNDDENTQMDAEP</sequence>
<keyword evidence="9" id="KW-1185">Reference proteome</keyword>
<organism evidence="8 9">
    <name type="scientific">Phellinidium pouzarii</name>
    <dbReference type="NCBI Taxonomy" id="167371"/>
    <lineage>
        <taxon>Eukaryota</taxon>
        <taxon>Fungi</taxon>
        <taxon>Dikarya</taxon>
        <taxon>Basidiomycota</taxon>
        <taxon>Agaricomycotina</taxon>
        <taxon>Agaricomycetes</taxon>
        <taxon>Hymenochaetales</taxon>
        <taxon>Hymenochaetaceae</taxon>
        <taxon>Phellinidium</taxon>
    </lineage>
</organism>
<evidence type="ECO:0000256" key="2">
    <source>
        <dbReference type="ARBA" id="ARBA00022771"/>
    </source>
</evidence>
<proteinExistence type="predicted"/>
<dbReference type="InterPro" id="IPR006572">
    <property type="entry name" value="Znf_DBF"/>
</dbReference>
<dbReference type="GO" id="GO:0031431">
    <property type="term" value="C:Dbf4-dependent protein kinase complex"/>
    <property type="evidence" value="ECO:0007669"/>
    <property type="project" value="TreeGrafter"/>
</dbReference>
<evidence type="ECO:0000256" key="6">
    <source>
        <dbReference type="SAM" id="MobiDB-lite"/>
    </source>
</evidence>
<evidence type="ECO:0000256" key="1">
    <source>
        <dbReference type="ARBA" id="ARBA00022723"/>
    </source>
</evidence>
<feature type="compositionally biased region" description="Low complexity" evidence="6">
    <location>
        <begin position="10"/>
        <end position="26"/>
    </location>
</feature>
<keyword evidence="3" id="KW-0862">Zinc</keyword>
<dbReference type="PANTHER" id="PTHR15375:SF26">
    <property type="entry name" value="PROTEIN CHIFFON"/>
    <property type="match status" value="1"/>
</dbReference>
<evidence type="ECO:0000256" key="3">
    <source>
        <dbReference type="ARBA" id="ARBA00022833"/>
    </source>
</evidence>